<dbReference type="KEGG" id="marp:QYS47_01475"/>
<evidence type="ECO:0000256" key="5">
    <source>
        <dbReference type="ARBA" id="ARBA00023136"/>
    </source>
</evidence>
<dbReference type="PANTHER" id="PTHR19432">
    <property type="entry name" value="SUGAR TRANSPORTER"/>
    <property type="match status" value="1"/>
</dbReference>
<dbReference type="InterPro" id="IPR011701">
    <property type="entry name" value="MFS"/>
</dbReference>
<dbReference type="Pfam" id="PF07690">
    <property type="entry name" value="MFS_1"/>
    <property type="match status" value="1"/>
</dbReference>
<dbReference type="PANTHER" id="PTHR19432:SF35">
    <property type="entry name" value="SOLUTE CARRIER FAMILY 45 MEMBER 3 ISOFORM X1"/>
    <property type="match status" value="1"/>
</dbReference>
<accession>A0AA52F1C7</accession>
<feature type="domain" description="Major facilitator superfamily (MFS) profile" evidence="7">
    <location>
        <begin position="247"/>
        <end position="450"/>
    </location>
</feature>
<feature type="transmembrane region" description="Helical" evidence="6">
    <location>
        <begin position="110"/>
        <end position="128"/>
    </location>
</feature>
<protein>
    <submittedName>
        <fullName evidence="8">MFS transporter</fullName>
    </submittedName>
</protein>
<evidence type="ECO:0000256" key="1">
    <source>
        <dbReference type="ARBA" id="ARBA00004141"/>
    </source>
</evidence>
<proteinExistence type="predicted"/>
<evidence type="ECO:0000256" key="3">
    <source>
        <dbReference type="ARBA" id="ARBA00022692"/>
    </source>
</evidence>
<sequence length="450" mass="49744">MEDISIASKKPKLSFWEIWNMSFGFLGIQFGFALQNANVSRIFETLGASKDSLPILWLAAPVTGLIVQPIIGYYSDKTWIPKWGRRRPFFAIGAILATIALFIMPNSPSLWIAVGMLWIMDGSINISMEPFRALVGDMLPNEQRSKGFAMQAVFIGVGAVIASALPYIFTNWLGFSNQAPDGEIPDSVKWSFYIGGIAFLSAVMWTVFNTKEYPPDDIEKLKLENSERGVFTGLAESFIGIFKMPKTMVQLAFVQFFSWFALFAMWIYTTPAVTEHIYGTTDTKSAIYNEGANWVGIMFGVYNGVAALSAFLLPQLAKYFGRRGTHMIALLCGGAGLISIFYINDPNTLVISMIGVGIAWASILSLPYAMLSSVLPADKMGYYMGVFNFFIVIPQIVAAGILGYILRNFFHNDAVYALIVGGISMAIAAFLSLLVRDIDEEKRNKAKSNN</sequence>
<keyword evidence="3 6" id="KW-0812">Transmembrane</keyword>
<dbReference type="Gene3D" id="1.20.1250.20">
    <property type="entry name" value="MFS general substrate transporter like domains"/>
    <property type="match status" value="1"/>
</dbReference>
<feature type="transmembrane region" description="Helical" evidence="6">
    <location>
        <begin position="55"/>
        <end position="75"/>
    </location>
</feature>
<evidence type="ECO:0000256" key="2">
    <source>
        <dbReference type="ARBA" id="ARBA00022448"/>
    </source>
</evidence>
<evidence type="ECO:0000259" key="7">
    <source>
        <dbReference type="PROSITE" id="PS50850"/>
    </source>
</evidence>
<feature type="transmembrane region" description="Helical" evidence="6">
    <location>
        <begin position="148"/>
        <end position="170"/>
    </location>
</feature>
<dbReference type="GO" id="GO:0022857">
    <property type="term" value="F:transmembrane transporter activity"/>
    <property type="evidence" value="ECO:0007669"/>
    <property type="project" value="InterPro"/>
</dbReference>
<evidence type="ECO:0000313" key="8">
    <source>
        <dbReference type="EMBL" id="WNB18848.1"/>
    </source>
</evidence>
<comment type="subcellular location">
    <subcellularLocation>
        <location evidence="1">Membrane</location>
        <topology evidence="1">Multi-pass membrane protein</topology>
    </subcellularLocation>
</comment>
<dbReference type="GO" id="GO:0016020">
    <property type="term" value="C:membrane"/>
    <property type="evidence" value="ECO:0007669"/>
    <property type="project" value="UniProtKB-SubCell"/>
</dbReference>
<feature type="transmembrane region" description="Helical" evidence="6">
    <location>
        <begin position="325"/>
        <end position="343"/>
    </location>
</feature>
<evidence type="ECO:0000256" key="4">
    <source>
        <dbReference type="ARBA" id="ARBA00022989"/>
    </source>
</evidence>
<feature type="transmembrane region" description="Helical" evidence="6">
    <location>
        <begin position="87"/>
        <end position="104"/>
    </location>
</feature>
<keyword evidence="5 6" id="KW-0472">Membrane</keyword>
<keyword evidence="2" id="KW-0813">Transport</keyword>
<dbReference type="Proteomes" id="UP001232019">
    <property type="component" value="Chromosome"/>
</dbReference>
<organism evidence="8">
    <name type="scientific">Marivirga arenosa</name>
    <dbReference type="NCBI Taxonomy" id="3059076"/>
    <lineage>
        <taxon>Bacteria</taxon>
        <taxon>Pseudomonadati</taxon>
        <taxon>Bacteroidota</taxon>
        <taxon>Cytophagia</taxon>
        <taxon>Cytophagales</taxon>
        <taxon>Marivirgaceae</taxon>
        <taxon>Marivirga</taxon>
    </lineage>
</organism>
<dbReference type="EMBL" id="CP129968">
    <property type="protein sequence ID" value="WNB18848.1"/>
    <property type="molecule type" value="Genomic_DNA"/>
</dbReference>
<keyword evidence="4 6" id="KW-1133">Transmembrane helix</keyword>
<dbReference type="RefSeq" id="WP_322348371.1">
    <property type="nucleotide sequence ID" value="NZ_CP129968.2"/>
</dbReference>
<reference evidence="8" key="1">
    <citation type="submission" date="2023-08" db="EMBL/GenBank/DDBJ databases">
        <title>Comparative genomics and taxonomic characterization of three novel marine species of genus Marivirga.</title>
        <authorList>
            <person name="Muhammad N."/>
            <person name="Kim S.-G."/>
        </authorList>
    </citation>
    <scope>NUCLEOTIDE SEQUENCE</scope>
    <source>
        <strain evidence="8">BKB1-2</strain>
    </source>
</reference>
<feature type="transmembrane region" description="Helical" evidence="6">
    <location>
        <begin position="18"/>
        <end position="35"/>
    </location>
</feature>
<feature type="transmembrane region" description="Helical" evidence="6">
    <location>
        <begin position="414"/>
        <end position="435"/>
    </location>
</feature>
<dbReference type="PROSITE" id="PS50850">
    <property type="entry name" value="MFS"/>
    <property type="match status" value="1"/>
</dbReference>
<feature type="transmembrane region" description="Helical" evidence="6">
    <location>
        <begin position="190"/>
        <end position="208"/>
    </location>
</feature>
<gene>
    <name evidence="8" type="ORF">QYS47_01475</name>
</gene>
<evidence type="ECO:0000256" key="6">
    <source>
        <dbReference type="SAM" id="Phobius"/>
    </source>
</evidence>
<dbReference type="AlphaFoldDB" id="A0AA52F1C7"/>
<dbReference type="InterPro" id="IPR036259">
    <property type="entry name" value="MFS_trans_sf"/>
</dbReference>
<feature type="transmembrane region" description="Helical" evidence="6">
    <location>
        <begin position="294"/>
        <end position="313"/>
    </location>
</feature>
<feature type="transmembrane region" description="Helical" evidence="6">
    <location>
        <begin position="248"/>
        <end position="268"/>
    </location>
</feature>
<name>A0AA52F1C7_9BACT</name>
<feature type="transmembrane region" description="Helical" evidence="6">
    <location>
        <begin position="382"/>
        <end position="402"/>
    </location>
</feature>
<dbReference type="SUPFAM" id="SSF103473">
    <property type="entry name" value="MFS general substrate transporter"/>
    <property type="match status" value="1"/>
</dbReference>
<feature type="transmembrane region" description="Helical" evidence="6">
    <location>
        <begin position="349"/>
        <end position="370"/>
    </location>
</feature>
<dbReference type="InterPro" id="IPR020846">
    <property type="entry name" value="MFS_dom"/>
</dbReference>